<sequence>MSSGRLGLLGMLGGLVGLLALAYHKNPRLIWEGARDGGKAFLQVLPAMVVAFMAAALVSKLIPQEVVNRWLSERSGGRGLAVATLAGSLTPGGPFVQFPIVAALYESGVGVGPLAAYLSAWALLGIHRLLIFELPLLGWKFSLCRFLATLLCPPAIGYVTQCVWNRLMR</sequence>
<keyword evidence="3" id="KW-1003">Cell membrane</keyword>
<evidence type="ECO:0000256" key="7">
    <source>
        <dbReference type="SAM" id="Phobius"/>
    </source>
</evidence>
<dbReference type="Pfam" id="PF03773">
    <property type="entry name" value="ArsP_1"/>
    <property type="match status" value="1"/>
</dbReference>
<protein>
    <recommendedName>
        <fullName evidence="9">Permease</fullName>
    </recommendedName>
</protein>
<organism evidence="8">
    <name type="scientific">Desulfacinum infernum</name>
    <dbReference type="NCBI Taxonomy" id="35837"/>
    <lineage>
        <taxon>Bacteria</taxon>
        <taxon>Pseudomonadati</taxon>
        <taxon>Thermodesulfobacteriota</taxon>
        <taxon>Syntrophobacteria</taxon>
        <taxon>Syntrophobacterales</taxon>
        <taxon>Syntrophobacteraceae</taxon>
        <taxon>Desulfacinum</taxon>
    </lineage>
</organism>
<feature type="transmembrane region" description="Helical" evidence="7">
    <location>
        <begin position="143"/>
        <end position="160"/>
    </location>
</feature>
<feature type="transmembrane region" description="Helical" evidence="7">
    <location>
        <begin position="111"/>
        <end position="131"/>
    </location>
</feature>
<evidence type="ECO:0000256" key="6">
    <source>
        <dbReference type="ARBA" id="ARBA00023136"/>
    </source>
</evidence>
<feature type="transmembrane region" description="Helical" evidence="7">
    <location>
        <begin position="79"/>
        <end position="105"/>
    </location>
</feature>
<dbReference type="InterPro" id="IPR005524">
    <property type="entry name" value="DUF318"/>
</dbReference>
<keyword evidence="6 7" id="KW-0472">Membrane</keyword>
<keyword evidence="4 7" id="KW-0812">Transmembrane</keyword>
<dbReference type="GO" id="GO:0005886">
    <property type="term" value="C:plasma membrane"/>
    <property type="evidence" value="ECO:0007669"/>
    <property type="project" value="UniProtKB-SubCell"/>
</dbReference>
<keyword evidence="5 7" id="KW-1133">Transmembrane helix</keyword>
<proteinExistence type="inferred from homology"/>
<comment type="similarity">
    <text evidence="2">Belongs to the UPF0718 family.</text>
</comment>
<gene>
    <name evidence="8" type="ORF">ENS06_14680</name>
</gene>
<reference evidence="8" key="1">
    <citation type="journal article" date="2020" name="mSystems">
        <title>Genome- and Community-Level Interaction Insights into Carbon Utilization and Element Cycling Functions of Hydrothermarchaeota in Hydrothermal Sediment.</title>
        <authorList>
            <person name="Zhou Z."/>
            <person name="Liu Y."/>
            <person name="Xu W."/>
            <person name="Pan J."/>
            <person name="Luo Z.H."/>
            <person name="Li M."/>
        </authorList>
    </citation>
    <scope>NUCLEOTIDE SEQUENCE [LARGE SCALE GENOMIC DNA]</scope>
    <source>
        <strain evidence="8">SpSt-456</strain>
    </source>
</reference>
<dbReference type="EMBL" id="DSTK01000040">
    <property type="protein sequence ID" value="HFK98556.1"/>
    <property type="molecule type" value="Genomic_DNA"/>
</dbReference>
<evidence type="ECO:0000256" key="2">
    <source>
        <dbReference type="ARBA" id="ARBA00006386"/>
    </source>
</evidence>
<evidence type="ECO:0000256" key="4">
    <source>
        <dbReference type="ARBA" id="ARBA00022692"/>
    </source>
</evidence>
<evidence type="ECO:0000256" key="3">
    <source>
        <dbReference type="ARBA" id="ARBA00022475"/>
    </source>
</evidence>
<name>A0A832EEM2_9BACT</name>
<evidence type="ECO:0000313" key="8">
    <source>
        <dbReference type="EMBL" id="HFK98556.1"/>
    </source>
</evidence>
<evidence type="ECO:0008006" key="9">
    <source>
        <dbReference type="Google" id="ProtNLM"/>
    </source>
</evidence>
<accession>A0A832EEM2</accession>
<comment type="subcellular location">
    <subcellularLocation>
        <location evidence="1">Cell membrane</location>
        <topology evidence="1">Multi-pass membrane protein</topology>
    </subcellularLocation>
</comment>
<evidence type="ECO:0000256" key="5">
    <source>
        <dbReference type="ARBA" id="ARBA00022989"/>
    </source>
</evidence>
<evidence type="ECO:0000256" key="1">
    <source>
        <dbReference type="ARBA" id="ARBA00004651"/>
    </source>
</evidence>
<dbReference type="AlphaFoldDB" id="A0A832EEM2"/>
<comment type="caution">
    <text evidence="8">The sequence shown here is derived from an EMBL/GenBank/DDBJ whole genome shotgun (WGS) entry which is preliminary data.</text>
</comment>
<feature type="transmembrane region" description="Helical" evidence="7">
    <location>
        <begin position="38"/>
        <end position="58"/>
    </location>
</feature>